<evidence type="ECO:0000313" key="1">
    <source>
        <dbReference type="EMBL" id="CAA7025626.1"/>
    </source>
</evidence>
<dbReference type="EMBL" id="CACVBM020001021">
    <property type="protein sequence ID" value="CAA7025626.1"/>
    <property type="molecule type" value="Genomic_DNA"/>
</dbReference>
<dbReference type="AlphaFoldDB" id="A0A6D2I778"/>
<name>A0A6D2I778_9BRAS</name>
<accession>A0A6D2I778</accession>
<evidence type="ECO:0000313" key="2">
    <source>
        <dbReference type="Proteomes" id="UP000467841"/>
    </source>
</evidence>
<reference evidence="1" key="1">
    <citation type="submission" date="2020-01" db="EMBL/GenBank/DDBJ databases">
        <authorList>
            <person name="Mishra B."/>
        </authorList>
    </citation>
    <scope>NUCLEOTIDE SEQUENCE [LARGE SCALE GENOMIC DNA]</scope>
</reference>
<dbReference type="Proteomes" id="UP000467841">
    <property type="component" value="Unassembled WGS sequence"/>
</dbReference>
<organism evidence="1 2">
    <name type="scientific">Microthlaspi erraticum</name>
    <dbReference type="NCBI Taxonomy" id="1685480"/>
    <lineage>
        <taxon>Eukaryota</taxon>
        <taxon>Viridiplantae</taxon>
        <taxon>Streptophyta</taxon>
        <taxon>Embryophyta</taxon>
        <taxon>Tracheophyta</taxon>
        <taxon>Spermatophyta</taxon>
        <taxon>Magnoliopsida</taxon>
        <taxon>eudicotyledons</taxon>
        <taxon>Gunneridae</taxon>
        <taxon>Pentapetalae</taxon>
        <taxon>rosids</taxon>
        <taxon>malvids</taxon>
        <taxon>Brassicales</taxon>
        <taxon>Brassicaceae</taxon>
        <taxon>Coluteocarpeae</taxon>
        <taxon>Microthlaspi</taxon>
    </lineage>
</organism>
<protein>
    <submittedName>
        <fullName evidence="1">Uncharacterized protein</fullName>
    </submittedName>
</protein>
<proteinExistence type="predicted"/>
<comment type="caution">
    <text evidence="1">The sequence shown here is derived from an EMBL/GenBank/DDBJ whole genome shotgun (WGS) entry which is preliminary data.</text>
</comment>
<keyword evidence="2" id="KW-1185">Reference proteome</keyword>
<sequence>MYLRRTTNYIYVSCSQIYKGAVLDWGRLCQSYCGESMVDRGGGSVLGFYSDSVGDVSCGFLSSRLAARGGFSGCPQKLP</sequence>
<gene>
    <name evidence="1" type="ORF">MERR_LOCUS12861</name>
</gene>